<feature type="non-terminal residue" evidence="7">
    <location>
        <position position="1"/>
    </location>
</feature>
<dbReference type="EC" id="5.2.1.8" evidence="5"/>
<evidence type="ECO:0000256" key="5">
    <source>
        <dbReference type="RuleBase" id="RU003915"/>
    </source>
</evidence>
<protein>
    <recommendedName>
        <fullName evidence="5">Peptidyl-prolyl cis-trans isomerase</fullName>
        <ecNumber evidence="5">5.2.1.8</ecNumber>
    </recommendedName>
</protein>
<dbReference type="Pfam" id="PF00254">
    <property type="entry name" value="FKBP_C"/>
    <property type="match status" value="1"/>
</dbReference>
<feature type="domain" description="PPIase FKBP-type" evidence="6">
    <location>
        <begin position="25"/>
        <end position="113"/>
    </location>
</feature>
<dbReference type="InterPro" id="IPR001179">
    <property type="entry name" value="PPIase_FKBP_dom"/>
</dbReference>
<organism evidence="7 8">
    <name type="scientific">Nonomuraea cypriaca</name>
    <dbReference type="NCBI Taxonomy" id="1187855"/>
    <lineage>
        <taxon>Bacteria</taxon>
        <taxon>Bacillati</taxon>
        <taxon>Actinomycetota</taxon>
        <taxon>Actinomycetes</taxon>
        <taxon>Streptosporangiales</taxon>
        <taxon>Streptosporangiaceae</taxon>
        <taxon>Nonomuraea</taxon>
    </lineage>
</organism>
<evidence type="ECO:0000256" key="1">
    <source>
        <dbReference type="ARBA" id="ARBA00000971"/>
    </source>
</evidence>
<evidence type="ECO:0000259" key="6">
    <source>
        <dbReference type="PROSITE" id="PS50059"/>
    </source>
</evidence>
<evidence type="ECO:0000313" key="7">
    <source>
        <dbReference type="EMBL" id="MBF8188167.1"/>
    </source>
</evidence>
<dbReference type="EMBL" id="JADOGI010000061">
    <property type="protein sequence ID" value="MBF8188167.1"/>
    <property type="molecule type" value="Genomic_DNA"/>
</dbReference>
<dbReference type="PANTHER" id="PTHR45779">
    <property type="entry name" value="PEPTIDYLPROLYL ISOMERASE"/>
    <property type="match status" value="1"/>
</dbReference>
<dbReference type="AlphaFoldDB" id="A0A931F022"/>
<comment type="catalytic activity">
    <reaction evidence="1 4 5">
        <text>[protein]-peptidylproline (omega=180) = [protein]-peptidylproline (omega=0)</text>
        <dbReference type="Rhea" id="RHEA:16237"/>
        <dbReference type="Rhea" id="RHEA-COMP:10747"/>
        <dbReference type="Rhea" id="RHEA-COMP:10748"/>
        <dbReference type="ChEBI" id="CHEBI:83833"/>
        <dbReference type="ChEBI" id="CHEBI:83834"/>
        <dbReference type="EC" id="5.2.1.8"/>
    </reaction>
</comment>
<keyword evidence="8" id="KW-1185">Reference proteome</keyword>
<dbReference type="PANTHER" id="PTHR45779:SF7">
    <property type="entry name" value="PEPTIDYLPROLYL ISOMERASE"/>
    <property type="match status" value="1"/>
</dbReference>
<keyword evidence="2 4" id="KW-0697">Rotamase</keyword>
<gene>
    <name evidence="7" type="ORF">ITP53_21020</name>
</gene>
<dbReference type="SUPFAM" id="SSF54534">
    <property type="entry name" value="FKBP-like"/>
    <property type="match status" value="1"/>
</dbReference>
<proteinExistence type="inferred from homology"/>
<evidence type="ECO:0000256" key="3">
    <source>
        <dbReference type="ARBA" id="ARBA00023235"/>
    </source>
</evidence>
<evidence type="ECO:0000256" key="4">
    <source>
        <dbReference type="PROSITE-ProRule" id="PRU00277"/>
    </source>
</evidence>
<dbReference type="InterPro" id="IPR044609">
    <property type="entry name" value="FKBP2/11"/>
</dbReference>
<accession>A0A931F022</accession>
<reference evidence="7" key="1">
    <citation type="submission" date="2020-11" db="EMBL/GenBank/DDBJ databases">
        <title>Whole-genome analyses of Nonomuraea sp. K274.</title>
        <authorList>
            <person name="Veyisoglu A."/>
        </authorList>
    </citation>
    <scope>NUCLEOTIDE SEQUENCE</scope>
    <source>
        <strain evidence="7">K274</strain>
    </source>
</reference>
<evidence type="ECO:0000313" key="8">
    <source>
        <dbReference type="Proteomes" id="UP000605361"/>
    </source>
</evidence>
<comment type="similarity">
    <text evidence="5">Belongs to the FKBP-type PPIase family.</text>
</comment>
<dbReference type="RefSeq" id="WP_195897124.1">
    <property type="nucleotide sequence ID" value="NZ_JADOGI010000061.1"/>
</dbReference>
<dbReference type="Proteomes" id="UP000605361">
    <property type="component" value="Unassembled WGS sequence"/>
</dbReference>
<dbReference type="Gene3D" id="3.10.50.40">
    <property type="match status" value="1"/>
</dbReference>
<evidence type="ECO:0000256" key="2">
    <source>
        <dbReference type="ARBA" id="ARBA00023110"/>
    </source>
</evidence>
<keyword evidence="3 4" id="KW-0413">Isomerase</keyword>
<dbReference type="InterPro" id="IPR046357">
    <property type="entry name" value="PPIase_dom_sf"/>
</dbReference>
<dbReference type="GO" id="GO:0003755">
    <property type="term" value="F:peptidyl-prolyl cis-trans isomerase activity"/>
    <property type="evidence" value="ECO:0007669"/>
    <property type="project" value="UniProtKB-UniRule"/>
</dbReference>
<comment type="caution">
    <text evidence="7">The sequence shown here is derived from an EMBL/GenBank/DDBJ whole genome shotgun (WGS) entry which is preliminary data.</text>
</comment>
<sequence>PWGEPPAGFAVKVLARGSGRAARAGQLVVVQYTAAVWNDRRVFETTWPRPKAFTMGDGSVVKAWDAALAGVPAGSRVLMIVPPPHGYGAAGHPTHGIRGGDTLVYVVDLIAAYLTGRACGFRRLRL</sequence>
<name>A0A931F022_9ACTN</name>
<dbReference type="PROSITE" id="PS50059">
    <property type="entry name" value="FKBP_PPIASE"/>
    <property type="match status" value="1"/>
</dbReference>